<evidence type="ECO:0000256" key="4">
    <source>
        <dbReference type="ARBA" id="ARBA00022490"/>
    </source>
</evidence>
<evidence type="ECO:0000256" key="2">
    <source>
        <dbReference type="ARBA" id="ARBA00004496"/>
    </source>
</evidence>
<dbReference type="GO" id="GO:0046872">
    <property type="term" value="F:metal ion binding"/>
    <property type="evidence" value="ECO:0007669"/>
    <property type="project" value="InterPro"/>
</dbReference>
<evidence type="ECO:0000256" key="10">
    <source>
        <dbReference type="ARBA" id="ARBA00071467"/>
    </source>
</evidence>
<proteinExistence type="evidence at transcript level"/>
<evidence type="ECO:0000256" key="5">
    <source>
        <dbReference type="ARBA" id="ARBA00022801"/>
    </source>
</evidence>
<dbReference type="EMBL" id="GBGD01002914">
    <property type="protein sequence ID" value="JAC85975.1"/>
    <property type="molecule type" value="mRNA"/>
</dbReference>
<dbReference type="Pfam" id="PF00293">
    <property type="entry name" value="NUDIX"/>
    <property type="match status" value="1"/>
</dbReference>
<feature type="domain" description="Nudix hydrolase" evidence="12">
    <location>
        <begin position="40"/>
        <end position="196"/>
    </location>
</feature>
<evidence type="ECO:0000256" key="1">
    <source>
        <dbReference type="ARBA" id="ARBA00001946"/>
    </source>
</evidence>
<evidence type="ECO:0000256" key="3">
    <source>
        <dbReference type="ARBA" id="ARBA00011738"/>
    </source>
</evidence>
<dbReference type="GO" id="GO:0019693">
    <property type="term" value="P:ribose phosphate metabolic process"/>
    <property type="evidence" value="ECO:0007669"/>
    <property type="project" value="TreeGrafter"/>
</dbReference>
<comment type="cofactor">
    <cofactor evidence="1">
        <name>Mg(2+)</name>
        <dbReference type="ChEBI" id="CHEBI:18420"/>
    </cofactor>
</comment>
<evidence type="ECO:0000256" key="9">
    <source>
        <dbReference type="ARBA" id="ARBA00066480"/>
    </source>
</evidence>
<evidence type="ECO:0000256" key="7">
    <source>
        <dbReference type="ARBA" id="ARBA00051086"/>
    </source>
</evidence>
<protein>
    <recommendedName>
        <fullName evidence="10">Uridine diphosphate glucose pyrophosphatase NUDT14</fullName>
        <ecNumber evidence="9">3.6.1.45</ecNumber>
    </recommendedName>
    <alternativeName>
        <fullName evidence="11">Nucleoside diphosphate-linked moiety X motif 14</fullName>
    </alternativeName>
</protein>
<keyword evidence="5" id="KW-0378">Hydrolase</keyword>
<comment type="subcellular location">
    <subcellularLocation>
        <location evidence="2">Cytoplasm</location>
    </subcellularLocation>
</comment>
<dbReference type="CDD" id="cd18887">
    <property type="entry name" value="NUDIX_UGPPase_Nudt14"/>
    <property type="match status" value="1"/>
</dbReference>
<accession>A0A069DQ46</accession>
<organism evidence="13">
    <name type="scientific">Panstrongylus megistus</name>
    <dbReference type="NCBI Taxonomy" id="65343"/>
    <lineage>
        <taxon>Eukaryota</taxon>
        <taxon>Metazoa</taxon>
        <taxon>Ecdysozoa</taxon>
        <taxon>Arthropoda</taxon>
        <taxon>Hexapoda</taxon>
        <taxon>Insecta</taxon>
        <taxon>Pterygota</taxon>
        <taxon>Neoptera</taxon>
        <taxon>Paraneoptera</taxon>
        <taxon>Hemiptera</taxon>
        <taxon>Heteroptera</taxon>
        <taxon>Panheteroptera</taxon>
        <taxon>Cimicomorpha</taxon>
        <taxon>Reduviidae</taxon>
        <taxon>Triatominae</taxon>
        <taxon>Panstrongylus</taxon>
    </lineage>
</organism>
<reference evidence="13" key="1">
    <citation type="journal article" date="2015" name="J. Med. Entomol.">
        <title>A Deep Insight Into the Sialotranscriptome of the Chagas Disease Vector, Panstrongylus megistus (Hemiptera: Heteroptera).</title>
        <authorList>
            <person name="Ribeiro J.M."/>
            <person name="Schwarz A."/>
            <person name="Francischetti I.M."/>
        </authorList>
    </citation>
    <scope>NUCLEOTIDE SEQUENCE</scope>
    <source>
        <tissue evidence="13">Salivary glands</tissue>
    </source>
</reference>
<evidence type="ECO:0000259" key="12">
    <source>
        <dbReference type="PROSITE" id="PS51462"/>
    </source>
</evidence>
<dbReference type="InterPro" id="IPR015797">
    <property type="entry name" value="NUDIX_hydrolase-like_dom_sf"/>
</dbReference>
<name>A0A069DQ46_9HEMI</name>
<evidence type="ECO:0000256" key="8">
    <source>
        <dbReference type="ARBA" id="ARBA00054674"/>
    </source>
</evidence>
<dbReference type="NCBIfam" id="TIGR00052">
    <property type="entry name" value="nudix-type nucleoside diphosphatase, YffH/AdpP family"/>
    <property type="match status" value="1"/>
</dbReference>
<comment type="function">
    <text evidence="8">Hydrolyzes UDP-glucose to glucose 1-phosphate and UMP and ADP-ribose to ribose 5-phosphate and AMP. The physiological substrate is probably UDP-glucose. Poor activity on other substrates such as ADP-glucose, CDP-glucose, GDP-glucose and GDP-mannose.</text>
</comment>
<dbReference type="InterPro" id="IPR000086">
    <property type="entry name" value="NUDIX_hydrolase_dom"/>
</dbReference>
<dbReference type="GO" id="GO:0008768">
    <property type="term" value="F:UDP-sugar diphosphatase activity"/>
    <property type="evidence" value="ECO:0007669"/>
    <property type="project" value="UniProtKB-EC"/>
</dbReference>
<comment type="subunit">
    <text evidence="3">Homodimer.</text>
</comment>
<evidence type="ECO:0000256" key="6">
    <source>
        <dbReference type="ARBA" id="ARBA00022842"/>
    </source>
</evidence>
<dbReference type="EC" id="3.6.1.45" evidence="9"/>
<dbReference type="GO" id="GO:0006753">
    <property type="term" value="P:nucleoside phosphate metabolic process"/>
    <property type="evidence" value="ECO:0007669"/>
    <property type="project" value="TreeGrafter"/>
</dbReference>
<evidence type="ECO:0000256" key="11">
    <source>
        <dbReference type="ARBA" id="ARBA00080475"/>
    </source>
</evidence>
<keyword evidence="6" id="KW-0460">Magnesium</keyword>
<comment type="catalytic activity">
    <reaction evidence="7">
        <text>UDP-sugar + H2O = UMP + alpha-D-aldose 1-phosphate.</text>
        <dbReference type="EC" id="3.6.1.45"/>
    </reaction>
</comment>
<sequence length="211" mass="23961">MSTLDVSNVKICELSNSEYVIPFKVIYTQGGKPKFWDLVEIHQSVSVILYNKKRDCLVCVKQFRPGVYLNSIPKAERSNEIDTNKYPSSLGMTIEFCSGIVDKNESLRKIAVDEVKEETGYVVDEVSLREVQSFRSAIGISGDITTMFYTEITDEQKLCPGGGIEEELIEVVELSMDEAKEILQHSSPVVPVEFLYGLRWFFTNIRKLEVL</sequence>
<dbReference type="PANTHER" id="PTHR11839">
    <property type="entry name" value="UDP/ADP-SUGAR PYROPHOSPHATASE"/>
    <property type="match status" value="1"/>
</dbReference>
<dbReference type="GO" id="GO:0005737">
    <property type="term" value="C:cytoplasm"/>
    <property type="evidence" value="ECO:0007669"/>
    <property type="project" value="UniProtKB-SubCell"/>
</dbReference>
<dbReference type="SUPFAM" id="SSF55811">
    <property type="entry name" value="Nudix"/>
    <property type="match status" value="1"/>
</dbReference>
<dbReference type="FunFam" id="3.90.79.10:FF:000035">
    <property type="entry name" value="Uridine diphosphate glucose pyrophosphatase"/>
    <property type="match status" value="1"/>
</dbReference>
<dbReference type="Gene3D" id="3.90.79.10">
    <property type="entry name" value="Nucleoside Triphosphate Pyrophosphohydrolase"/>
    <property type="match status" value="1"/>
</dbReference>
<keyword evidence="4" id="KW-0963">Cytoplasm</keyword>
<dbReference type="AlphaFoldDB" id="A0A069DQ46"/>
<dbReference type="PROSITE" id="PS51462">
    <property type="entry name" value="NUDIX"/>
    <property type="match status" value="1"/>
</dbReference>
<dbReference type="InterPro" id="IPR004385">
    <property type="entry name" value="NDP_pyrophosphatase"/>
</dbReference>
<dbReference type="PANTHER" id="PTHR11839:SF15">
    <property type="entry name" value="URIDINE DIPHOSPHATE GLUCOSE PYROPHOSPHATASE NUDT14"/>
    <property type="match status" value="1"/>
</dbReference>
<evidence type="ECO:0000313" key="13">
    <source>
        <dbReference type="EMBL" id="JAC85975.1"/>
    </source>
</evidence>